<name>A0ABS1JD69_9BACL</name>
<sequence>MKKLFALVMISMLVTGFASSSIAEDRGPDVTPGFVKMAQDMGPDVTPSIVISIKLT</sequence>
<organism evidence="2 3">
    <name type="scientific">Tumebacillus amylolyticus</name>
    <dbReference type="NCBI Taxonomy" id="2801339"/>
    <lineage>
        <taxon>Bacteria</taxon>
        <taxon>Bacillati</taxon>
        <taxon>Bacillota</taxon>
        <taxon>Bacilli</taxon>
        <taxon>Bacillales</taxon>
        <taxon>Alicyclobacillaceae</taxon>
        <taxon>Tumebacillus</taxon>
    </lineage>
</organism>
<keyword evidence="1" id="KW-0732">Signal</keyword>
<feature type="signal peptide" evidence="1">
    <location>
        <begin position="1"/>
        <end position="23"/>
    </location>
</feature>
<reference evidence="2 3" key="1">
    <citation type="submission" date="2021-01" db="EMBL/GenBank/DDBJ databases">
        <title>Tumebacillus sp. strain ITR2 16S ribosomal RNA gene Genome sequencing and assembly.</title>
        <authorList>
            <person name="Kang M."/>
        </authorList>
    </citation>
    <scope>NUCLEOTIDE SEQUENCE [LARGE SCALE GENOMIC DNA]</scope>
    <source>
        <strain evidence="2 3">ITR2</strain>
    </source>
</reference>
<evidence type="ECO:0000313" key="2">
    <source>
        <dbReference type="EMBL" id="MBL0388227.1"/>
    </source>
</evidence>
<accession>A0ABS1JD69</accession>
<keyword evidence="3" id="KW-1185">Reference proteome</keyword>
<dbReference type="EMBL" id="JAEQNB010000005">
    <property type="protein sequence ID" value="MBL0388227.1"/>
    <property type="molecule type" value="Genomic_DNA"/>
</dbReference>
<evidence type="ECO:0000313" key="3">
    <source>
        <dbReference type="Proteomes" id="UP000602284"/>
    </source>
</evidence>
<proteinExistence type="predicted"/>
<gene>
    <name evidence="2" type="ORF">JJB07_16560</name>
</gene>
<dbReference type="Proteomes" id="UP000602284">
    <property type="component" value="Unassembled WGS sequence"/>
</dbReference>
<protein>
    <submittedName>
        <fullName evidence="2">Uncharacterized protein</fullName>
    </submittedName>
</protein>
<evidence type="ECO:0000256" key="1">
    <source>
        <dbReference type="SAM" id="SignalP"/>
    </source>
</evidence>
<dbReference type="RefSeq" id="WP_201636990.1">
    <property type="nucleotide sequence ID" value="NZ_JAEQNB010000005.1"/>
</dbReference>
<feature type="chain" id="PRO_5045676784" evidence="1">
    <location>
        <begin position="24"/>
        <end position="56"/>
    </location>
</feature>
<comment type="caution">
    <text evidence="2">The sequence shown here is derived from an EMBL/GenBank/DDBJ whole genome shotgun (WGS) entry which is preliminary data.</text>
</comment>